<dbReference type="PANTHER" id="PTHR31286">
    <property type="entry name" value="GLYCINE-RICH CELL WALL STRUCTURAL PROTEIN 1.8-LIKE"/>
    <property type="match status" value="1"/>
</dbReference>
<organism evidence="2">
    <name type="scientific">Tanacetum cinerariifolium</name>
    <name type="common">Dalmatian daisy</name>
    <name type="synonym">Chrysanthemum cinerariifolium</name>
    <dbReference type="NCBI Taxonomy" id="118510"/>
    <lineage>
        <taxon>Eukaryota</taxon>
        <taxon>Viridiplantae</taxon>
        <taxon>Streptophyta</taxon>
        <taxon>Embryophyta</taxon>
        <taxon>Tracheophyta</taxon>
        <taxon>Spermatophyta</taxon>
        <taxon>Magnoliopsida</taxon>
        <taxon>eudicotyledons</taxon>
        <taxon>Gunneridae</taxon>
        <taxon>Pentapetalae</taxon>
        <taxon>asterids</taxon>
        <taxon>campanulids</taxon>
        <taxon>Asterales</taxon>
        <taxon>Asteraceae</taxon>
        <taxon>Asteroideae</taxon>
        <taxon>Anthemideae</taxon>
        <taxon>Anthemidinae</taxon>
        <taxon>Tanacetum</taxon>
    </lineage>
</organism>
<dbReference type="AlphaFoldDB" id="A0A699GZ12"/>
<dbReference type="PANTHER" id="PTHR31286:SF99">
    <property type="entry name" value="DUF4283 DOMAIN-CONTAINING PROTEIN"/>
    <property type="match status" value="1"/>
</dbReference>
<comment type="caution">
    <text evidence="2">The sequence shown here is derived from an EMBL/GenBank/DDBJ whole genome shotgun (WGS) entry which is preliminary data.</text>
</comment>
<evidence type="ECO:0000313" key="2">
    <source>
        <dbReference type="EMBL" id="GEW03279.1"/>
    </source>
</evidence>
<feature type="region of interest" description="Disordered" evidence="1">
    <location>
        <begin position="1"/>
        <end position="22"/>
    </location>
</feature>
<accession>A0A699GZ12</accession>
<dbReference type="InterPro" id="IPR040256">
    <property type="entry name" value="At4g02000-like"/>
</dbReference>
<evidence type="ECO:0000256" key="1">
    <source>
        <dbReference type="SAM" id="MobiDB-lite"/>
    </source>
</evidence>
<protein>
    <submittedName>
        <fullName evidence="2">Uncharacterized protein</fullName>
    </submittedName>
</protein>
<dbReference type="EMBL" id="BKCJ010042706">
    <property type="protein sequence ID" value="GEW03279.1"/>
    <property type="molecule type" value="Genomic_DNA"/>
</dbReference>
<reference evidence="2" key="1">
    <citation type="journal article" date="2019" name="Sci. Rep.">
        <title>Draft genome of Tanacetum cinerariifolium, the natural source of mosquito coil.</title>
        <authorList>
            <person name="Yamashiro T."/>
            <person name="Shiraishi A."/>
            <person name="Satake H."/>
            <person name="Nakayama K."/>
        </authorList>
    </citation>
    <scope>NUCLEOTIDE SEQUENCE</scope>
</reference>
<name>A0A699GZ12_TANCI</name>
<proteinExistence type="predicted"/>
<sequence length="274" mass="30744">MERGFLSSETNDKNKNDETKEQQFPLLSRIAKCVKNIDGKIMGKDGKPLKAVRVVRFVPVTDSMMAVNKTCQVENLGNTPAANISKKGRDGETYDEPAVTTRLNFRTFVNEERVENHDTVLRKEAIDKFTSSKWTPNACLKRKEVTTVPVWVKLYNVPVVAYLEDGLSLIATQIGTPIMLDDFTSSIMAIPIVNGIGHTREVIRVEYEWKPSKCIECKTFGHDSTQCLKRVNVTSNATSEVDNVTNVEVEEEGFTVVKGRKNKGKKVTNQQSKN</sequence>
<feature type="compositionally biased region" description="Basic and acidic residues" evidence="1">
    <location>
        <begin position="10"/>
        <end position="21"/>
    </location>
</feature>
<gene>
    <name evidence="2" type="ORF">Tci_175255</name>
</gene>